<protein>
    <submittedName>
        <fullName evidence="2">Uncharacterized protein</fullName>
    </submittedName>
</protein>
<feature type="coiled-coil region" evidence="1">
    <location>
        <begin position="1"/>
        <end position="28"/>
    </location>
</feature>
<accession>A0A7K1SC32</accession>
<gene>
    <name evidence="2" type="ORF">GO755_14950</name>
</gene>
<sequence>MTALEKQLISLQQKLEHLNTEVATLIALTSTEKAIDTLTDVKANQAAGTVAAHSKKSLVGINRYRQLQANNELVS</sequence>
<proteinExistence type="predicted"/>
<evidence type="ECO:0000313" key="3">
    <source>
        <dbReference type="Proteomes" id="UP000436006"/>
    </source>
</evidence>
<name>A0A7K1SC32_9BACT</name>
<organism evidence="2 3">
    <name type="scientific">Spirosoma arboris</name>
    <dbReference type="NCBI Taxonomy" id="2682092"/>
    <lineage>
        <taxon>Bacteria</taxon>
        <taxon>Pseudomonadati</taxon>
        <taxon>Bacteroidota</taxon>
        <taxon>Cytophagia</taxon>
        <taxon>Cytophagales</taxon>
        <taxon>Cytophagaceae</taxon>
        <taxon>Spirosoma</taxon>
    </lineage>
</organism>
<reference evidence="2 3" key="1">
    <citation type="submission" date="2019-12" db="EMBL/GenBank/DDBJ databases">
        <title>Spirosoma sp. HMF4905 genome sequencing and assembly.</title>
        <authorList>
            <person name="Kang H."/>
            <person name="Cha I."/>
            <person name="Kim H."/>
            <person name="Joh K."/>
        </authorList>
    </citation>
    <scope>NUCLEOTIDE SEQUENCE [LARGE SCALE GENOMIC DNA]</scope>
    <source>
        <strain evidence="2 3">HMF4905</strain>
    </source>
</reference>
<evidence type="ECO:0000256" key="1">
    <source>
        <dbReference type="SAM" id="Coils"/>
    </source>
</evidence>
<dbReference type="EMBL" id="WPIN01000005">
    <property type="protein sequence ID" value="MVM31340.1"/>
    <property type="molecule type" value="Genomic_DNA"/>
</dbReference>
<keyword evidence="3" id="KW-1185">Reference proteome</keyword>
<keyword evidence="1" id="KW-0175">Coiled coil</keyword>
<dbReference type="AlphaFoldDB" id="A0A7K1SC32"/>
<dbReference type="RefSeq" id="WP_157585983.1">
    <property type="nucleotide sequence ID" value="NZ_WPIN01000005.1"/>
</dbReference>
<dbReference type="Proteomes" id="UP000436006">
    <property type="component" value="Unassembled WGS sequence"/>
</dbReference>
<comment type="caution">
    <text evidence="2">The sequence shown here is derived from an EMBL/GenBank/DDBJ whole genome shotgun (WGS) entry which is preliminary data.</text>
</comment>
<evidence type="ECO:0000313" key="2">
    <source>
        <dbReference type="EMBL" id="MVM31340.1"/>
    </source>
</evidence>